<evidence type="ECO:0000313" key="13">
    <source>
        <dbReference type="Proteomes" id="UP001202328"/>
    </source>
</evidence>
<keyword evidence="7 9" id="KW-0904">Protein phosphatase</keyword>
<evidence type="ECO:0000256" key="5">
    <source>
        <dbReference type="ARBA" id="ARBA00022801"/>
    </source>
</evidence>
<accession>A0AAD4SYT9</accession>
<feature type="region of interest" description="Disordered" evidence="10">
    <location>
        <begin position="29"/>
        <end position="48"/>
    </location>
</feature>
<proteinExistence type="inferred from homology"/>
<dbReference type="InterPro" id="IPR001932">
    <property type="entry name" value="PPM-type_phosphatase-like_dom"/>
</dbReference>
<dbReference type="AlphaFoldDB" id="A0AAD4SYT9"/>
<dbReference type="Proteomes" id="UP001202328">
    <property type="component" value="Unassembled WGS sequence"/>
</dbReference>
<dbReference type="Pfam" id="PF00481">
    <property type="entry name" value="PP2C"/>
    <property type="match status" value="1"/>
</dbReference>
<evidence type="ECO:0000313" key="12">
    <source>
        <dbReference type="EMBL" id="KAI3930973.1"/>
    </source>
</evidence>
<dbReference type="InterPro" id="IPR015655">
    <property type="entry name" value="PP2C"/>
</dbReference>
<name>A0AAD4SYT9_9MAGN</name>
<dbReference type="CDD" id="cd00143">
    <property type="entry name" value="PP2Cc"/>
    <property type="match status" value="1"/>
</dbReference>
<comment type="caution">
    <text evidence="12">The sequence shown here is derived from an EMBL/GenBank/DDBJ whole genome shotgun (WGS) entry which is preliminary data.</text>
</comment>
<dbReference type="PROSITE" id="PS01032">
    <property type="entry name" value="PPM_1"/>
    <property type="match status" value="1"/>
</dbReference>
<keyword evidence="6" id="KW-0460">Magnesium</keyword>
<keyword evidence="5 9" id="KW-0378">Hydrolase</keyword>
<evidence type="ECO:0000256" key="10">
    <source>
        <dbReference type="SAM" id="MobiDB-lite"/>
    </source>
</evidence>
<dbReference type="GO" id="GO:0046872">
    <property type="term" value="F:metal ion binding"/>
    <property type="evidence" value="ECO:0007669"/>
    <property type="project" value="UniProtKB-KW"/>
</dbReference>
<protein>
    <recommendedName>
        <fullName evidence="3">protein-serine/threonine phosphatase</fullName>
        <ecNumber evidence="3">3.1.3.16</ecNumber>
    </recommendedName>
</protein>
<dbReference type="SUPFAM" id="SSF81606">
    <property type="entry name" value="PP2C-like"/>
    <property type="match status" value="1"/>
</dbReference>
<keyword evidence="13" id="KW-1185">Reference proteome</keyword>
<feature type="domain" description="PPM-type phosphatase" evidence="11">
    <location>
        <begin position="90"/>
        <end position="401"/>
    </location>
</feature>
<evidence type="ECO:0000256" key="6">
    <source>
        <dbReference type="ARBA" id="ARBA00022842"/>
    </source>
</evidence>
<keyword evidence="4" id="KW-0479">Metal-binding</keyword>
<evidence type="ECO:0000256" key="9">
    <source>
        <dbReference type="RuleBase" id="RU003465"/>
    </source>
</evidence>
<dbReference type="PROSITE" id="PS51746">
    <property type="entry name" value="PPM_2"/>
    <property type="match status" value="1"/>
</dbReference>
<sequence>MPSIVSTMDENNNPFQLFCPKNEILFSTDTKKSTTEPNLSSGGISLKRKRPPKIQIPSVLKEIQVDKVRIRDFNNDNKVQNRIVEYFEPGVGVFSIKGKKKNMEDTHMIALGFNGNPKKGFFGVYDGHGGRKASDFVAENLHKNIMEMMENSEGDSGKKEAIKAGYLKTDQEFLKQGLSSGSCCVTCLIEEKDITVSNLGDCRAVLCRGGVAEALTTDHTARREDERNRIESKGGYVEIHRGGWRVHGILSVSRSIGDVHLKEWVVAEPDTKILPLTPDMEFLVLASDGLWEKVDNQEAIDIAKRAYFVPNKLGSRCDFVKQEEEDQPGHENISPLPKTRRISVVKQQIIKTPSPKQVKNGGCKKRCTTPRGGLLSACKELVNLAHTRGSLDDITVMIIDLGHFGYNR</sequence>
<organism evidence="12 13">
    <name type="scientific">Papaver atlanticum</name>
    <dbReference type="NCBI Taxonomy" id="357466"/>
    <lineage>
        <taxon>Eukaryota</taxon>
        <taxon>Viridiplantae</taxon>
        <taxon>Streptophyta</taxon>
        <taxon>Embryophyta</taxon>
        <taxon>Tracheophyta</taxon>
        <taxon>Spermatophyta</taxon>
        <taxon>Magnoliopsida</taxon>
        <taxon>Ranunculales</taxon>
        <taxon>Papaveraceae</taxon>
        <taxon>Papaveroideae</taxon>
        <taxon>Papaver</taxon>
    </lineage>
</organism>
<evidence type="ECO:0000256" key="2">
    <source>
        <dbReference type="ARBA" id="ARBA00001946"/>
    </source>
</evidence>
<dbReference type="SMART" id="SM00332">
    <property type="entry name" value="PP2Cc"/>
    <property type="match status" value="1"/>
</dbReference>
<evidence type="ECO:0000256" key="7">
    <source>
        <dbReference type="ARBA" id="ARBA00022912"/>
    </source>
</evidence>
<dbReference type="InterPro" id="IPR000222">
    <property type="entry name" value="PP2C_BS"/>
</dbReference>
<evidence type="ECO:0000256" key="1">
    <source>
        <dbReference type="ARBA" id="ARBA00001936"/>
    </source>
</evidence>
<dbReference type="InterPro" id="IPR036457">
    <property type="entry name" value="PPM-type-like_dom_sf"/>
</dbReference>
<evidence type="ECO:0000256" key="4">
    <source>
        <dbReference type="ARBA" id="ARBA00022723"/>
    </source>
</evidence>
<keyword evidence="8" id="KW-0464">Manganese</keyword>
<gene>
    <name evidence="12" type="ORF">MKW98_030212</name>
</gene>
<comment type="similarity">
    <text evidence="9">Belongs to the PP2C family.</text>
</comment>
<evidence type="ECO:0000256" key="3">
    <source>
        <dbReference type="ARBA" id="ARBA00013081"/>
    </source>
</evidence>
<comment type="cofactor">
    <cofactor evidence="1">
        <name>Mn(2+)</name>
        <dbReference type="ChEBI" id="CHEBI:29035"/>
    </cofactor>
</comment>
<reference evidence="12" key="1">
    <citation type="submission" date="2022-04" db="EMBL/GenBank/DDBJ databases">
        <title>A functionally conserved STORR gene fusion in Papaver species that diverged 16.8 million years ago.</title>
        <authorList>
            <person name="Catania T."/>
        </authorList>
    </citation>
    <scope>NUCLEOTIDE SEQUENCE</scope>
    <source>
        <strain evidence="12">S-188037</strain>
    </source>
</reference>
<dbReference type="Gene3D" id="3.60.40.10">
    <property type="entry name" value="PPM-type phosphatase domain"/>
    <property type="match status" value="1"/>
</dbReference>
<evidence type="ECO:0000256" key="8">
    <source>
        <dbReference type="ARBA" id="ARBA00023211"/>
    </source>
</evidence>
<dbReference type="PANTHER" id="PTHR47992">
    <property type="entry name" value="PROTEIN PHOSPHATASE"/>
    <property type="match status" value="1"/>
</dbReference>
<dbReference type="EMBL" id="JAJJMB010007312">
    <property type="protein sequence ID" value="KAI3930973.1"/>
    <property type="molecule type" value="Genomic_DNA"/>
</dbReference>
<dbReference type="EC" id="3.1.3.16" evidence="3"/>
<comment type="cofactor">
    <cofactor evidence="2">
        <name>Mg(2+)</name>
        <dbReference type="ChEBI" id="CHEBI:18420"/>
    </cofactor>
</comment>
<evidence type="ECO:0000259" key="11">
    <source>
        <dbReference type="PROSITE" id="PS51746"/>
    </source>
</evidence>
<dbReference type="GO" id="GO:0004722">
    <property type="term" value="F:protein serine/threonine phosphatase activity"/>
    <property type="evidence" value="ECO:0007669"/>
    <property type="project" value="UniProtKB-EC"/>
</dbReference>